<accession>A0A174VED3</accession>
<dbReference type="RefSeq" id="WP_055208768.1">
    <property type="nucleotide sequence ID" value="NZ_CZBO01000008.1"/>
</dbReference>
<name>A0A174VED3_9CLOT</name>
<sequence length="218" mass="25693">MKFKKIKIISEFAHFKIPYGSKIQSTYEIPPISTVIGIVKNLFYDRNYNLQNVVFGYTFEYKKKTYDIQKIYKDINLTEKALRERYNSDGYWISDVCKIEYLYKPILTIYIDIDKKFTIKEPLNLGKTDCLAKIVEIKDIEIEEKRSVATNQYTSINIGEGVIKRIACDTLYNLNKGIYDINTLLVRENSIFNSKWTISDENKGVFLWQKKEGSLYEF</sequence>
<reference evidence="2 3" key="1">
    <citation type="submission" date="2015-09" db="EMBL/GenBank/DDBJ databases">
        <authorList>
            <consortium name="Pathogen Informatics"/>
        </authorList>
    </citation>
    <scope>NUCLEOTIDE SEQUENCE [LARGE SCALE GENOMIC DNA]</scope>
    <source>
        <strain evidence="2 3">2789STDY5834956</strain>
    </source>
</reference>
<dbReference type="GO" id="GO:0051607">
    <property type="term" value="P:defense response to virus"/>
    <property type="evidence" value="ECO:0007669"/>
    <property type="project" value="UniProtKB-KW"/>
</dbReference>
<dbReference type="AlphaFoldDB" id="A0A174VED3"/>
<evidence type="ECO:0000313" key="2">
    <source>
        <dbReference type="EMBL" id="CUQ30458.1"/>
    </source>
</evidence>
<dbReference type="Proteomes" id="UP000095563">
    <property type="component" value="Unassembled WGS sequence"/>
</dbReference>
<keyword evidence="1" id="KW-0051">Antiviral defense</keyword>
<protein>
    <submittedName>
        <fullName evidence="2">CRISPR-associated protein cas5 family</fullName>
    </submittedName>
</protein>
<dbReference type="EMBL" id="CZBO01000008">
    <property type="protein sequence ID" value="CUQ30458.1"/>
    <property type="molecule type" value="Genomic_DNA"/>
</dbReference>
<gene>
    <name evidence="2" type="ORF">ERS852568_02752</name>
</gene>
<evidence type="ECO:0000313" key="3">
    <source>
        <dbReference type="Proteomes" id="UP000095563"/>
    </source>
</evidence>
<dbReference type="NCBIfam" id="TIGR02593">
    <property type="entry name" value="CRISPR_cas5"/>
    <property type="match status" value="1"/>
</dbReference>
<evidence type="ECO:0000256" key="1">
    <source>
        <dbReference type="ARBA" id="ARBA00023118"/>
    </source>
</evidence>
<proteinExistence type="predicted"/>
<dbReference type="InterPro" id="IPR013422">
    <property type="entry name" value="CRISPR-assoc_prot_Cas5_N"/>
</dbReference>
<organism evidence="2 3">
    <name type="scientific">Clostridium baratii</name>
    <dbReference type="NCBI Taxonomy" id="1561"/>
    <lineage>
        <taxon>Bacteria</taxon>
        <taxon>Bacillati</taxon>
        <taxon>Bacillota</taxon>
        <taxon>Clostridia</taxon>
        <taxon>Eubacteriales</taxon>
        <taxon>Clostridiaceae</taxon>
        <taxon>Clostridium</taxon>
    </lineage>
</organism>